<keyword evidence="4" id="KW-0342">GTP-binding</keyword>
<dbReference type="RefSeq" id="WP_274046312.1">
    <property type="nucleotide sequence ID" value="NZ_JANCPR020000031.1"/>
</dbReference>
<dbReference type="Pfam" id="PF00009">
    <property type="entry name" value="GTP_EFTU"/>
    <property type="match status" value="1"/>
</dbReference>
<feature type="compositionally biased region" description="Gly residues" evidence="5">
    <location>
        <begin position="435"/>
        <end position="444"/>
    </location>
</feature>
<dbReference type="SUPFAM" id="SSF52540">
    <property type="entry name" value="P-loop containing nucleoside triphosphate hydrolases"/>
    <property type="match status" value="1"/>
</dbReference>
<dbReference type="InterPro" id="IPR009001">
    <property type="entry name" value="Transl_elong_EF1A/Init_IF2_C"/>
</dbReference>
<protein>
    <submittedName>
        <fullName evidence="7">GTP-binding protein</fullName>
    </submittedName>
</protein>
<dbReference type="Pfam" id="PF03143">
    <property type="entry name" value="GTP_EFTU_D3"/>
    <property type="match status" value="1"/>
</dbReference>
<evidence type="ECO:0000256" key="4">
    <source>
        <dbReference type="ARBA" id="ARBA00023134"/>
    </source>
</evidence>
<dbReference type="PANTHER" id="PTHR43721:SF22">
    <property type="entry name" value="ELONGATION FACTOR TU, MITOCHONDRIAL"/>
    <property type="match status" value="1"/>
</dbReference>
<keyword evidence="8" id="KW-1185">Reference proteome</keyword>
<evidence type="ECO:0000256" key="1">
    <source>
        <dbReference type="ARBA" id="ARBA00022741"/>
    </source>
</evidence>
<accession>A0ABT7A2S5</accession>
<dbReference type="SUPFAM" id="SSF50447">
    <property type="entry name" value="Translation proteins"/>
    <property type="match status" value="1"/>
</dbReference>
<evidence type="ECO:0000256" key="3">
    <source>
        <dbReference type="ARBA" id="ARBA00022917"/>
    </source>
</evidence>
<gene>
    <name evidence="7" type="ORF">NMN56_027455</name>
</gene>
<evidence type="ECO:0000256" key="2">
    <source>
        <dbReference type="ARBA" id="ARBA00022768"/>
    </source>
</evidence>
<feature type="region of interest" description="Disordered" evidence="5">
    <location>
        <begin position="412"/>
        <end position="444"/>
    </location>
</feature>
<evidence type="ECO:0000313" key="7">
    <source>
        <dbReference type="EMBL" id="MDJ1135622.1"/>
    </source>
</evidence>
<dbReference type="InterPro" id="IPR000795">
    <property type="entry name" value="T_Tr_GTP-bd_dom"/>
</dbReference>
<comment type="caution">
    <text evidence="7">The sequence shown here is derived from an EMBL/GenBank/DDBJ whole genome shotgun (WGS) entry which is preliminary data.</text>
</comment>
<dbReference type="PROSITE" id="PS51722">
    <property type="entry name" value="G_TR_2"/>
    <property type="match status" value="1"/>
</dbReference>
<dbReference type="InterPro" id="IPR004160">
    <property type="entry name" value="Transl_elong_EFTu/EF1A_C"/>
</dbReference>
<dbReference type="EMBL" id="JANCPR020000031">
    <property type="protein sequence ID" value="MDJ1135622.1"/>
    <property type="molecule type" value="Genomic_DNA"/>
</dbReference>
<dbReference type="PANTHER" id="PTHR43721">
    <property type="entry name" value="ELONGATION FACTOR TU-RELATED"/>
    <property type="match status" value="1"/>
</dbReference>
<reference evidence="7 8" key="1">
    <citation type="submission" date="2023-05" db="EMBL/GenBank/DDBJ databases">
        <title>Streptantibioticus silvisoli sp. nov., acidotolerant actinomycetes 1 from pine litter.</title>
        <authorList>
            <person name="Swiecimska M."/>
            <person name="Golinska P."/>
            <person name="Sangal V."/>
            <person name="Wachnowicz B."/>
            <person name="Goodfellow M."/>
        </authorList>
    </citation>
    <scope>NUCLEOTIDE SEQUENCE [LARGE SCALE GENOMIC DNA]</scope>
    <source>
        <strain evidence="7 8">DSM 42109</strain>
    </source>
</reference>
<organism evidence="7 8">
    <name type="scientific">Streptomyces iconiensis</name>
    <dbReference type="NCBI Taxonomy" id="1384038"/>
    <lineage>
        <taxon>Bacteria</taxon>
        <taxon>Bacillati</taxon>
        <taxon>Actinomycetota</taxon>
        <taxon>Actinomycetes</taxon>
        <taxon>Kitasatosporales</taxon>
        <taxon>Streptomycetaceae</taxon>
        <taxon>Streptomyces</taxon>
    </lineage>
</organism>
<keyword evidence="1" id="KW-0547">Nucleotide-binding</keyword>
<dbReference type="Gene3D" id="2.40.30.10">
    <property type="entry name" value="Translation factors"/>
    <property type="match status" value="2"/>
</dbReference>
<feature type="compositionally biased region" description="Low complexity" evidence="5">
    <location>
        <begin position="52"/>
        <end position="61"/>
    </location>
</feature>
<feature type="compositionally biased region" description="Pro residues" evidence="5">
    <location>
        <begin position="62"/>
        <end position="75"/>
    </location>
</feature>
<dbReference type="InterPro" id="IPR009000">
    <property type="entry name" value="Transl_B-barrel_sf"/>
</dbReference>
<evidence type="ECO:0000313" key="8">
    <source>
        <dbReference type="Proteomes" id="UP001214441"/>
    </source>
</evidence>
<feature type="region of interest" description="Disordered" evidence="5">
    <location>
        <begin position="51"/>
        <end position="93"/>
    </location>
</feature>
<dbReference type="Proteomes" id="UP001214441">
    <property type="component" value="Unassembled WGS sequence"/>
</dbReference>
<proteinExistence type="predicted"/>
<dbReference type="Gene3D" id="3.40.50.300">
    <property type="entry name" value="P-loop containing nucleotide triphosphate hydrolases"/>
    <property type="match status" value="1"/>
</dbReference>
<keyword evidence="3" id="KW-0648">Protein biosynthesis</keyword>
<dbReference type="PRINTS" id="PR00315">
    <property type="entry name" value="ELONGATNFCT"/>
</dbReference>
<evidence type="ECO:0000259" key="6">
    <source>
        <dbReference type="PROSITE" id="PS51722"/>
    </source>
</evidence>
<name>A0ABT7A2S5_9ACTN</name>
<dbReference type="InterPro" id="IPR027417">
    <property type="entry name" value="P-loop_NTPase"/>
</dbReference>
<evidence type="ECO:0000256" key="5">
    <source>
        <dbReference type="SAM" id="MobiDB-lite"/>
    </source>
</evidence>
<sequence length="444" mass="45420">MSEYAHVRVKPHLTIGTLGHAGHGKTTLTSAIGHVLARVPGCPLGVPPQAPPCAAQTASPSAMPPATPFAPPPRTPAAVPGVPAAPPSPPDGVGVRHTYETDTRRYTHLDLPGRAERAGAVIAGAAQLDGAVLVVSALDGVRAQTAEHVLLARQMGVEHLVVALSMAEECGDELTELVELDVRALLTAHGYAGDTLPMVRVSGTRALAGDPRWTGAIEALLDAVDTYVPLPERDVRAPFLLPVESARTLAGPETELVGTVERGTVRLGDRVILHAPRGGADSHVAGIEISGRPVPGARAGDGVALRLGAVHGNPRGGVLAAPHGLAAGRGLTAELRLLTAAQGGRAAPARSGYRARFHFRTAEVGGVTTFSPERAVFPGTTVSARVLLDAAVPLEEGLRFAVREGGGTVALGTVTRCGPGEGEERAEGEEERGGDGGQGATGTR</sequence>
<dbReference type="SUPFAM" id="SSF50465">
    <property type="entry name" value="EF-Tu/eEF-1alpha/eIF2-gamma C-terminal domain"/>
    <property type="match status" value="1"/>
</dbReference>
<dbReference type="InterPro" id="IPR050055">
    <property type="entry name" value="EF-Tu_GTPase"/>
</dbReference>
<keyword evidence="2" id="KW-0251">Elongation factor</keyword>
<feature type="domain" description="Tr-type G" evidence="6">
    <location>
        <begin position="10"/>
        <end position="232"/>
    </location>
</feature>